<sequence length="422" mass="48731">MIRRSHFFWLIFFLLFIGSSACSEDKNEPDPDKKEDPYTPPFHHEGIRLGANFNENIADININNLQYANMQWVRGFVNISNFLNISQSGEITGINENRFNSFTDLNALKNLENYTASNGEPMRIIFSLKLDFKRNDMGVPELGTPGAEYIIQVIERLLITANIASNIDILVVGNEPMWETPNSDVENFKLMLRYLINKVYDWRSQKSDWNYQIYTGALNRVSELAATNPVLQAVFEIASNNDKVEGIDLHPHVDTIEDGEADVKWIRDNGFDKEIIVTEFSLHRLLQSKLRQNLGDWGTQNGYSSDLKMWEWLNILLQNANSDPIDPVVFKSFFLARDWYPDKWFSSFYSAFCEYDVKVATYGFRRPIESPVFQLSSQSPAWVLNAYLNDALLGYNEDGFPVKNPLFKDEWEQIINGEFDCP</sequence>
<evidence type="ECO:0000256" key="1">
    <source>
        <dbReference type="SAM" id="SignalP"/>
    </source>
</evidence>
<dbReference type="Proteomes" id="UP000244956">
    <property type="component" value="Unassembled WGS sequence"/>
</dbReference>
<dbReference type="AlphaFoldDB" id="A0A2U2B613"/>
<comment type="caution">
    <text evidence="2">The sequence shown here is derived from an EMBL/GenBank/DDBJ whole genome shotgun (WGS) entry which is preliminary data.</text>
</comment>
<proteinExistence type="predicted"/>
<dbReference type="RefSeq" id="WP_109265260.1">
    <property type="nucleotide sequence ID" value="NZ_QEWP01000013.1"/>
</dbReference>
<evidence type="ECO:0000313" key="2">
    <source>
        <dbReference type="EMBL" id="PWD98507.1"/>
    </source>
</evidence>
<protein>
    <recommendedName>
        <fullName evidence="4">Glycoside hydrolase family 5 domain-containing protein</fullName>
    </recommendedName>
</protein>
<feature type="chain" id="PRO_5015743095" description="Glycoside hydrolase family 5 domain-containing protein" evidence="1">
    <location>
        <begin position="24"/>
        <end position="422"/>
    </location>
</feature>
<reference evidence="2 3" key="1">
    <citation type="submission" date="2018-05" db="EMBL/GenBank/DDBJ databases">
        <title>Marinilabilia rubrum sp. nov., isolated from saltern sediment.</title>
        <authorList>
            <person name="Zhang R."/>
        </authorList>
    </citation>
    <scope>NUCLEOTIDE SEQUENCE [LARGE SCALE GENOMIC DNA]</scope>
    <source>
        <strain evidence="2 3">WTE16</strain>
    </source>
</reference>
<gene>
    <name evidence="2" type="ORF">DDZ16_14805</name>
</gene>
<evidence type="ECO:0000313" key="3">
    <source>
        <dbReference type="Proteomes" id="UP000244956"/>
    </source>
</evidence>
<accession>A0A2U2B613</accession>
<dbReference type="PROSITE" id="PS51257">
    <property type="entry name" value="PROKAR_LIPOPROTEIN"/>
    <property type="match status" value="1"/>
</dbReference>
<keyword evidence="1" id="KW-0732">Signal</keyword>
<dbReference type="EMBL" id="QEWP01000013">
    <property type="protein sequence ID" value="PWD98507.1"/>
    <property type="molecule type" value="Genomic_DNA"/>
</dbReference>
<evidence type="ECO:0008006" key="4">
    <source>
        <dbReference type="Google" id="ProtNLM"/>
    </source>
</evidence>
<dbReference type="InterPro" id="IPR017853">
    <property type="entry name" value="GH"/>
</dbReference>
<dbReference type="OrthoDB" id="785207at2"/>
<organism evidence="2 3">
    <name type="scientific">Marinilabilia rubra</name>
    <dbReference type="NCBI Taxonomy" id="2162893"/>
    <lineage>
        <taxon>Bacteria</taxon>
        <taxon>Pseudomonadati</taxon>
        <taxon>Bacteroidota</taxon>
        <taxon>Bacteroidia</taxon>
        <taxon>Marinilabiliales</taxon>
        <taxon>Marinilabiliaceae</taxon>
        <taxon>Marinilabilia</taxon>
    </lineage>
</organism>
<keyword evidence="3" id="KW-1185">Reference proteome</keyword>
<feature type="signal peptide" evidence="1">
    <location>
        <begin position="1"/>
        <end position="23"/>
    </location>
</feature>
<name>A0A2U2B613_9BACT</name>
<dbReference type="SUPFAM" id="SSF51445">
    <property type="entry name" value="(Trans)glycosidases"/>
    <property type="match status" value="1"/>
</dbReference>